<dbReference type="EMBL" id="LJBN01000163">
    <property type="protein sequence ID" value="OOQ85831.1"/>
    <property type="molecule type" value="Genomic_DNA"/>
</dbReference>
<dbReference type="Proteomes" id="UP000190744">
    <property type="component" value="Unassembled WGS sequence"/>
</dbReference>
<organism evidence="1 2">
    <name type="scientific">Penicillium brasilianum</name>
    <dbReference type="NCBI Taxonomy" id="104259"/>
    <lineage>
        <taxon>Eukaryota</taxon>
        <taxon>Fungi</taxon>
        <taxon>Dikarya</taxon>
        <taxon>Ascomycota</taxon>
        <taxon>Pezizomycotina</taxon>
        <taxon>Eurotiomycetes</taxon>
        <taxon>Eurotiomycetidae</taxon>
        <taxon>Eurotiales</taxon>
        <taxon>Aspergillaceae</taxon>
        <taxon>Penicillium</taxon>
    </lineage>
</organism>
<reference evidence="2" key="1">
    <citation type="submission" date="2015-09" db="EMBL/GenBank/DDBJ databases">
        <authorList>
            <person name="Fill T.P."/>
            <person name="Baretta J.F."/>
            <person name="de Almeida L.G."/>
            <person name="Rocha M."/>
            <person name="de Souza D.H."/>
            <person name="Malavazi I."/>
            <person name="Cerdeira L.T."/>
            <person name="Hong H."/>
            <person name="Samborskyy M."/>
            <person name="de Vasconcelos A.T."/>
            <person name="Leadlay P."/>
            <person name="Rodrigues-Filho E."/>
        </authorList>
    </citation>
    <scope>NUCLEOTIDE SEQUENCE [LARGE SCALE GENOMIC DNA]</scope>
    <source>
        <strain evidence="2">LaBioMMi 136</strain>
    </source>
</reference>
<protein>
    <submittedName>
        <fullName evidence="1">Uncharacterized protein</fullName>
    </submittedName>
</protein>
<sequence length="78" mass="8596">MVVFWISRVSEDKFLVGVPRESRKPATAGRIGRGVQCRAGNHSGDEMGPPKIPRFCLFGLGCTIADWNDRNNPPITPD</sequence>
<evidence type="ECO:0000313" key="1">
    <source>
        <dbReference type="EMBL" id="OOQ85831.1"/>
    </source>
</evidence>
<accession>A0A1S9RKE5</accession>
<gene>
    <name evidence="1" type="ORF">PEBR_24017</name>
</gene>
<proteinExistence type="predicted"/>
<evidence type="ECO:0000313" key="2">
    <source>
        <dbReference type="Proteomes" id="UP000190744"/>
    </source>
</evidence>
<dbReference type="AlphaFoldDB" id="A0A1S9RKE5"/>
<name>A0A1S9RKE5_PENBI</name>
<comment type="caution">
    <text evidence="1">The sequence shown here is derived from an EMBL/GenBank/DDBJ whole genome shotgun (WGS) entry which is preliminary data.</text>
</comment>